<evidence type="ECO:0000256" key="5">
    <source>
        <dbReference type="RuleBase" id="RU003682"/>
    </source>
</evidence>
<dbReference type="Pfam" id="PF14226">
    <property type="entry name" value="DIOX_N"/>
    <property type="match status" value="1"/>
</dbReference>
<dbReference type="Proteomes" id="UP000694864">
    <property type="component" value="Chromosome 3"/>
</dbReference>
<gene>
    <name evidence="8" type="primary">LOC104760749</name>
</gene>
<reference evidence="7" key="1">
    <citation type="journal article" date="2014" name="Nat. Commun.">
        <title>The emerging biofuel crop Camelina sativa retains a highly undifferentiated hexaploid genome structure.</title>
        <authorList>
            <person name="Kagale S."/>
            <person name="Koh C."/>
            <person name="Nixon J."/>
            <person name="Bollina V."/>
            <person name="Clarke W.E."/>
            <person name="Tuteja R."/>
            <person name="Spillane C."/>
            <person name="Robinson S.J."/>
            <person name="Links M.G."/>
            <person name="Clarke C."/>
            <person name="Higgins E.E."/>
            <person name="Huebert T."/>
            <person name="Sharpe A.G."/>
            <person name="Parkin I.A."/>
        </authorList>
    </citation>
    <scope>NUCLEOTIDE SEQUENCE [LARGE SCALE GENOMIC DNA]</scope>
    <source>
        <strain evidence="7">cv. DH55</strain>
    </source>
</reference>
<evidence type="ECO:0000259" key="6">
    <source>
        <dbReference type="PROSITE" id="PS51471"/>
    </source>
</evidence>
<keyword evidence="4 5" id="KW-0408">Iron</keyword>
<dbReference type="InterPro" id="IPR026992">
    <property type="entry name" value="DIOX_N"/>
</dbReference>
<dbReference type="RefSeq" id="XP_010482010.1">
    <property type="nucleotide sequence ID" value="XM_010483708.1"/>
</dbReference>
<dbReference type="GeneID" id="104760749"/>
<evidence type="ECO:0000256" key="3">
    <source>
        <dbReference type="ARBA" id="ARBA00023002"/>
    </source>
</evidence>
<dbReference type="Pfam" id="PF03171">
    <property type="entry name" value="2OG-FeII_Oxy"/>
    <property type="match status" value="1"/>
</dbReference>
<evidence type="ECO:0000256" key="4">
    <source>
        <dbReference type="ARBA" id="ARBA00023004"/>
    </source>
</evidence>
<name>A0ABM0X7V2_CAMSA</name>
<sequence length="351" mass="39469">MESTDRSTQAKAFDESRTGVKGLADSGITEIPAMFRAHPATLTCLKPPSPPQHLMVPTIDLKGGSVFSKNQQDSKTRQRVVEKIGDAAEKWGFFQVINHGIPVDVLERMIEGTRGFHEQDQEAKTRFYSRDFTRDLYYASNFDLYTSQAASWRDTLGCYMAPNPPRLEDLPVVCGEIMMEYSKQMKNLGEVLFELLSEALGLNPHHLKDMDCAKSQVMFGQYYPPCPQPDLTLGLSKHTDFSFITILLQGKIGGLQVLHDQYWIDVPPVPGALVINIGDLLQLISNDKFISAEHRVIANGSSEPRTSVVCFFSTFMKANARVYGPIKELLSNENPAKYRDFTLTEFSNIFR</sequence>
<dbReference type="PANTHER" id="PTHR10209">
    <property type="entry name" value="OXIDOREDUCTASE, 2OG-FE II OXYGENASE FAMILY PROTEIN"/>
    <property type="match status" value="1"/>
</dbReference>
<reference evidence="8" key="2">
    <citation type="submission" date="2025-08" db="UniProtKB">
        <authorList>
            <consortium name="RefSeq"/>
        </authorList>
    </citation>
    <scope>IDENTIFICATION</scope>
    <source>
        <tissue evidence="8">Leaf</tissue>
    </source>
</reference>
<protein>
    <submittedName>
        <fullName evidence="8">1-aminocyclopropane-1-carboxylate oxidase homolog 4-like</fullName>
    </submittedName>
</protein>
<accession>A0ABM0X7V2</accession>
<dbReference type="SUPFAM" id="SSF51197">
    <property type="entry name" value="Clavaminate synthase-like"/>
    <property type="match status" value="1"/>
</dbReference>
<dbReference type="PANTHER" id="PTHR10209:SF742">
    <property type="entry name" value="1-AMINOCYCLOPROPANE-1-CARBOXYLATE OXIDASE HOMOLOG 4-RELATED"/>
    <property type="match status" value="1"/>
</dbReference>
<evidence type="ECO:0000313" key="8">
    <source>
        <dbReference type="RefSeq" id="XP_010482010.1"/>
    </source>
</evidence>
<keyword evidence="7" id="KW-1185">Reference proteome</keyword>
<evidence type="ECO:0000313" key="7">
    <source>
        <dbReference type="Proteomes" id="UP000694864"/>
    </source>
</evidence>
<keyword evidence="2 5" id="KW-0479">Metal-binding</keyword>
<organism evidence="7 8">
    <name type="scientific">Camelina sativa</name>
    <name type="common">False flax</name>
    <name type="synonym">Myagrum sativum</name>
    <dbReference type="NCBI Taxonomy" id="90675"/>
    <lineage>
        <taxon>Eukaryota</taxon>
        <taxon>Viridiplantae</taxon>
        <taxon>Streptophyta</taxon>
        <taxon>Embryophyta</taxon>
        <taxon>Tracheophyta</taxon>
        <taxon>Spermatophyta</taxon>
        <taxon>Magnoliopsida</taxon>
        <taxon>eudicotyledons</taxon>
        <taxon>Gunneridae</taxon>
        <taxon>Pentapetalae</taxon>
        <taxon>rosids</taxon>
        <taxon>malvids</taxon>
        <taxon>Brassicales</taxon>
        <taxon>Brassicaceae</taxon>
        <taxon>Camelineae</taxon>
        <taxon>Camelina</taxon>
    </lineage>
</organism>
<evidence type="ECO:0000256" key="1">
    <source>
        <dbReference type="ARBA" id="ARBA00008056"/>
    </source>
</evidence>
<dbReference type="InterPro" id="IPR027443">
    <property type="entry name" value="IPNS-like_sf"/>
</dbReference>
<dbReference type="InterPro" id="IPR044861">
    <property type="entry name" value="IPNS-like_FE2OG_OXY"/>
</dbReference>
<dbReference type="InterPro" id="IPR005123">
    <property type="entry name" value="Oxoglu/Fe-dep_dioxygenase_dom"/>
</dbReference>
<proteinExistence type="inferred from homology"/>
<feature type="domain" description="Fe2OG dioxygenase" evidence="6">
    <location>
        <begin position="214"/>
        <end position="315"/>
    </location>
</feature>
<dbReference type="Gene3D" id="2.60.120.330">
    <property type="entry name" value="B-lactam Antibiotic, Isopenicillin N Synthase, Chain"/>
    <property type="match status" value="1"/>
</dbReference>
<evidence type="ECO:0000256" key="2">
    <source>
        <dbReference type="ARBA" id="ARBA00022723"/>
    </source>
</evidence>
<comment type="similarity">
    <text evidence="1 5">Belongs to the iron/ascorbate-dependent oxidoreductase family.</text>
</comment>
<dbReference type="PROSITE" id="PS51471">
    <property type="entry name" value="FE2OG_OXY"/>
    <property type="match status" value="1"/>
</dbReference>
<keyword evidence="3 5" id="KW-0560">Oxidoreductase</keyword>